<evidence type="ECO:0000256" key="2">
    <source>
        <dbReference type="ARBA" id="ARBA00023157"/>
    </source>
</evidence>
<dbReference type="InterPro" id="IPR006558">
    <property type="entry name" value="LamG-like"/>
</dbReference>
<keyword evidence="2" id="KW-1015">Disulfide bond</keyword>
<dbReference type="GO" id="GO:0006955">
    <property type="term" value="P:immune response"/>
    <property type="evidence" value="ECO:0007669"/>
    <property type="project" value="InterPro"/>
</dbReference>
<feature type="signal peptide" evidence="4">
    <location>
        <begin position="1"/>
        <end position="47"/>
    </location>
</feature>
<dbReference type="PANTHER" id="PTHR46943">
    <property type="entry name" value="PENTRAXIN-RELATED PROTEIN PTX3"/>
    <property type="match status" value="1"/>
</dbReference>
<gene>
    <name evidence="6" type="ORF">SAMN05192584_12826</name>
</gene>
<protein>
    <submittedName>
        <fullName evidence="6">Concanavalin A-like lectin/glucanases superfamily protein</fullName>
    </submittedName>
</protein>
<dbReference type="SUPFAM" id="SSF49899">
    <property type="entry name" value="Concanavalin A-like lectins/glucanases"/>
    <property type="match status" value="2"/>
</dbReference>
<dbReference type="OrthoDB" id="176279at2"/>
<dbReference type="SMART" id="SM00560">
    <property type="entry name" value="LamGL"/>
    <property type="match status" value="2"/>
</dbReference>
<feature type="region of interest" description="Disordered" evidence="3">
    <location>
        <begin position="1"/>
        <end position="23"/>
    </location>
</feature>
<feature type="compositionally biased region" description="Basic residues" evidence="3">
    <location>
        <begin position="13"/>
        <end position="23"/>
    </location>
</feature>
<keyword evidence="7" id="KW-1185">Reference proteome</keyword>
<dbReference type="InterPro" id="IPR013783">
    <property type="entry name" value="Ig-like_fold"/>
</dbReference>
<dbReference type="Proteomes" id="UP000198928">
    <property type="component" value="Unassembled WGS sequence"/>
</dbReference>
<evidence type="ECO:0000256" key="3">
    <source>
        <dbReference type="SAM" id="MobiDB-lite"/>
    </source>
</evidence>
<dbReference type="InterPro" id="IPR042837">
    <property type="entry name" value="PTX3"/>
</dbReference>
<sequence length="733" mass="76719">MSPTTSKDDQNVRKHRRAGHRSRPVRFAAVAATASLAVTGLPTVAAAAENNPPSRPLVSELSTGNAECAAGEDRPYLGTRPQLRAVLRDPDAAPGVAAQVVGEFEIEWKDADGERQRRTLGPTPRKASGFPFTVSAPSDIPAHTVISWRVRAHDGTEWGPWSSSGGQHRCEFVHDDEAPAAPAVSSTDYPDDYVWREGVGDYGSFVLEAADDDTVAYQYSFDGAPLRTVPVPDSGEPVTVRWLPTRSGPHWIEAQAVDRAGNTSLPARHDFRVGDGRAPVSHWKLVDPAGSGEAADESGRHPAAAGGGVEFGAAGPSGTSIASAAALDGTGNAYLAPGATAVDTTRVFSTGLWVRPRSVDRDMTAVGQDGTSGGPFTLGLDADGGADGTGPAWILELPTGAGPLKVRGGHPAAGQWTHLAGVYDPVAEKARLYVNGRAVATAEPAADATATGVLQIGRAHRDGEAGGHWHGELADVRAWDRIAAAGELTELAKRGAERTGYWQLNEAPDGTSPEYDGGQGLTLGGDAEVFVPECSTDTDIFCDAEQPLVGTGHLRLDGDGDHAATAAPPVATDDGFTLAAQVRVAELEPSRDMAVLSLPGEHTNALVVRYRADVHRWELSVSHADRADAGTTTVTAEPYTGSTLGQHLAVVYDASGGTVRLYVDGSLHASAEADLPASRTWAATGGLQVGRALTADGWGEYLHGDVDEVRAYSGTLTESQLMMLSMPMEMPHL</sequence>
<keyword evidence="1 4" id="KW-0732">Signal</keyword>
<dbReference type="Gene3D" id="2.60.40.10">
    <property type="entry name" value="Immunoglobulins"/>
    <property type="match status" value="1"/>
</dbReference>
<keyword evidence="6" id="KW-0430">Lectin</keyword>
<evidence type="ECO:0000313" key="7">
    <source>
        <dbReference type="Proteomes" id="UP000198928"/>
    </source>
</evidence>
<accession>A0A1I4KTF2</accession>
<feature type="region of interest" description="Disordered" evidence="3">
    <location>
        <begin position="114"/>
        <end position="133"/>
    </location>
</feature>
<dbReference type="AlphaFoldDB" id="A0A1I4KTF2"/>
<evidence type="ECO:0000259" key="5">
    <source>
        <dbReference type="SMART" id="SM00560"/>
    </source>
</evidence>
<dbReference type="GO" id="GO:0030246">
    <property type="term" value="F:carbohydrate binding"/>
    <property type="evidence" value="ECO:0007669"/>
    <property type="project" value="UniProtKB-KW"/>
</dbReference>
<dbReference type="Gene3D" id="2.60.120.200">
    <property type="match status" value="2"/>
</dbReference>
<dbReference type="GO" id="GO:0005975">
    <property type="term" value="P:carbohydrate metabolic process"/>
    <property type="evidence" value="ECO:0007669"/>
    <property type="project" value="UniProtKB-ARBA"/>
</dbReference>
<reference evidence="7" key="1">
    <citation type="submission" date="2016-10" db="EMBL/GenBank/DDBJ databases">
        <authorList>
            <person name="Varghese N."/>
            <person name="Submissions S."/>
        </authorList>
    </citation>
    <scope>NUCLEOTIDE SEQUENCE [LARGE SCALE GENOMIC DNA]</scope>
    <source>
        <strain evidence="7">PL19</strain>
    </source>
</reference>
<evidence type="ECO:0000256" key="1">
    <source>
        <dbReference type="ARBA" id="ARBA00022729"/>
    </source>
</evidence>
<dbReference type="Pfam" id="PF13385">
    <property type="entry name" value="Laminin_G_3"/>
    <property type="match status" value="2"/>
</dbReference>
<feature type="compositionally biased region" description="Basic and acidic residues" evidence="3">
    <location>
        <begin position="1"/>
        <end position="12"/>
    </location>
</feature>
<dbReference type="PANTHER" id="PTHR46943:SF1">
    <property type="entry name" value="PENTRAXIN-RELATED PROTEIN PTX3"/>
    <property type="match status" value="1"/>
</dbReference>
<dbReference type="InterPro" id="IPR013320">
    <property type="entry name" value="ConA-like_dom_sf"/>
</dbReference>
<evidence type="ECO:0000256" key="4">
    <source>
        <dbReference type="SAM" id="SignalP"/>
    </source>
</evidence>
<feature type="chain" id="PRO_5011699244" evidence="4">
    <location>
        <begin position="48"/>
        <end position="733"/>
    </location>
</feature>
<feature type="domain" description="LamG-like jellyroll fold" evidence="5">
    <location>
        <begin position="574"/>
        <end position="719"/>
    </location>
</feature>
<evidence type="ECO:0000313" key="6">
    <source>
        <dbReference type="EMBL" id="SFL82072.1"/>
    </source>
</evidence>
<name>A0A1I4KTF2_9ACTN</name>
<feature type="region of interest" description="Disordered" evidence="3">
    <location>
        <begin position="288"/>
        <end position="311"/>
    </location>
</feature>
<organism evidence="6 7">
    <name type="scientific">Streptomyces pini</name>
    <dbReference type="NCBI Taxonomy" id="1520580"/>
    <lineage>
        <taxon>Bacteria</taxon>
        <taxon>Bacillati</taxon>
        <taxon>Actinomycetota</taxon>
        <taxon>Actinomycetes</taxon>
        <taxon>Kitasatosporales</taxon>
        <taxon>Streptomycetaceae</taxon>
        <taxon>Streptomyces</taxon>
    </lineage>
</organism>
<proteinExistence type="predicted"/>
<dbReference type="EMBL" id="FOSG01000028">
    <property type="protein sequence ID" value="SFL82072.1"/>
    <property type="molecule type" value="Genomic_DNA"/>
</dbReference>
<feature type="domain" description="LamG-like jellyroll fold" evidence="5">
    <location>
        <begin position="346"/>
        <end position="486"/>
    </location>
</feature>